<keyword evidence="3" id="KW-0560">Oxidoreductase</keyword>
<comment type="similarity">
    <text evidence="1">Belongs to the short-chain dehydrogenases/reductases (SDR) family.</text>
</comment>
<dbReference type="PANTHER" id="PTHR44196:SF1">
    <property type="entry name" value="DEHYDROGENASE_REDUCTASE SDR FAMILY MEMBER 7B"/>
    <property type="match status" value="1"/>
</dbReference>
<dbReference type="InterPro" id="IPR020904">
    <property type="entry name" value="Sc_DH/Rdtase_CS"/>
</dbReference>
<dbReference type="GO" id="GO:0016020">
    <property type="term" value="C:membrane"/>
    <property type="evidence" value="ECO:0007669"/>
    <property type="project" value="TreeGrafter"/>
</dbReference>
<keyword evidence="2" id="KW-0521">NADP</keyword>
<dbReference type="EMBL" id="JH795865">
    <property type="protein sequence ID" value="EJU00874.1"/>
    <property type="molecule type" value="Genomic_DNA"/>
</dbReference>
<accession>M5FWT7</accession>
<dbReference type="Gene3D" id="3.40.50.720">
    <property type="entry name" value="NAD(P)-binding Rossmann-like Domain"/>
    <property type="match status" value="1"/>
</dbReference>
<keyword evidence="6" id="KW-1133">Transmembrane helix</keyword>
<dbReference type="HOGENOM" id="CLU_056799_1_0_1"/>
<dbReference type="RefSeq" id="XP_040627771.1">
    <property type="nucleotide sequence ID" value="XM_040775851.1"/>
</dbReference>
<evidence type="ECO:0000256" key="3">
    <source>
        <dbReference type="ARBA" id="ARBA00023002"/>
    </source>
</evidence>
<dbReference type="PRINTS" id="PR00081">
    <property type="entry name" value="GDHRDH"/>
</dbReference>
<evidence type="ECO:0000256" key="6">
    <source>
        <dbReference type="SAM" id="Phobius"/>
    </source>
</evidence>
<evidence type="ECO:0000313" key="8">
    <source>
        <dbReference type="Proteomes" id="UP000030653"/>
    </source>
</evidence>
<evidence type="ECO:0000313" key="7">
    <source>
        <dbReference type="EMBL" id="EJU00874.1"/>
    </source>
</evidence>
<dbReference type="GeneID" id="63690913"/>
<dbReference type="STRING" id="1858805.M5FWT7"/>
<gene>
    <name evidence="7" type="ORF">DACRYDRAFT_67627</name>
</gene>
<evidence type="ECO:0000256" key="2">
    <source>
        <dbReference type="ARBA" id="ARBA00022857"/>
    </source>
</evidence>
<reference evidence="7 8" key="1">
    <citation type="journal article" date="2012" name="Science">
        <title>The Paleozoic origin of enzymatic lignin decomposition reconstructed from 31 fungal genomes.</title>
        <authorList>
            <person name="Floudas D."/>
            <person name="Binder M."/>
            <person name="Riley R."/>
            <person name="Barry K."/>
            <person name="Blanchette R.A."/>
            <person name="Henrissat B."/>
            <person name="Martinez A.T."/>
            <person name="Otillar R."/>
            <person name="Spatafora J.W."/>
            <person name="Yadav J.S."/>
            <person name="Aerts A."/>
            <person name="Benoit I."/>
            <person name="Boyd A."/>
            <person name="Carlson A."/>
            <person name="Copeland A."/>
            <person name="Coutinho P.M."/>
            <person name="de Vries R.P."/>
            <person name="Ferreira P."/>
            <person name="Findley K."/>
            <person name="Foster B."/>
            <person name="Gaskell J."/>
            <person name="Glotzer D."/>
            <person name="Gorecki P."/>
            <person name="Heitman J."/>
            <person name="Hesse C."/>
            <person name="Hori C."/>
            <person name="Igarashi K."/>
            <person name="Jurgens J.A."/>
            <person name="Kallen N."/>
            <person name="Kersten P."/>
            <person name="Kohler A."/>
            <person name="Kuees U."/>
            <person name="Kumar T.K.A."/>
            <person name="Kuo A."/>
            <person name="LaButti K."/>
            <person name="Larrondo L.F."/>
            <person name="Lindquist E."/>
            <person name="Ling A."/>
            <person name="Lombard V."/>
            <person name="Lucas S."/>
            <person name="Lundell T."/>
            <person name="Martin R."/>
            <person name="McLaughlin D.J."/>
            <person name="Morgenstern I."/>
            <person name="Morin E."/>
            <person name="Murat C."/>
            <person name="Nagy L.G."/>
            <person name="Nolan M."/>
            <person name="Ohm R.A."/>
            <person name="Patyshakuliyeva A."/>
            <person name="Rokas A."/>
            <person name="Ruiz-Duenas F.J."/>
            <person name="Sabat G."/>
            <person name="Salamov A."/>
            <person name="Samejima M."/>
            <person name="Schmutz J."/>
            <person name="Slot J.C."/>
            <person name="St John F."/>
            <person name="Stenlid J."/>
            <person name="Sun H."/>
            <person name="Sun S."/>
            <person name="Syed K."/>
            <person name="Tsang A."/>
            <person name="Wiebenga A."/>
            <person name="Young D."/>
            <person name="Pisabarro A."/>
            <person name="Eastwood D.C."/>
            <person name="Martin F."/>
            <person name="Cullen D."/>
            <person name="Grigoriev I.V."/>
            <person name="Hibbett D.S."/>
        </authorList>
    </citation>
    <scope>NUCLEOTIDE SEQUENCE [LARGE SCALE GENOMIC DNA]</scope>
    <source>
        <strain evidence="7 8">DJM-731 SS1</strain>
    </source>
</reference>
<evidence type="ECO:0000256" key="1">
    <source>
        <dbReference type="ARBA" id="ARBA00006484"/>
    </source>
</evidence>
<dbReference type="Pfam" id="PF00106">
    <property type="entry name" value="adh_short"/>
    <property type="match status" value="2"/>
</dbReference>
<feature type="region of interest" description="Disordered" evidence="5">
    <location>
        <begin position="91"/>
        <end position="112"/>
    </location>
</feature>
<feature type="compositionally biased region" description="Low complexity" evidence="5">
    <location>
        <begin position="96"/>
        <end position="105"/>
    </location>
</feature>
<dbReference type="GO" id="GO:0016491">
    <property type="term" value="F:oxidoreductase activity"/>
    <property type="evidence" value="ECO:0007669"/>
    <property type="project" value="UniProtKB-KW"/>
</dbReference>
<dbReference type="InterPro" id="IPR002347">
    <property type="entry name" value="SDR_fam"/>
</dbReference>
<keyword evidence="6" id="KW-0472">Membrane</keyword>
<proteinExistence type="inferred from homology"/>
<sequence length="338" mass="36065">MPITPQFYTSAVLYFVLSTALLYLLMSSDVKRGKRVGKRGERVLVLGGGSGIGRSIALLYAKRGARVCIVARSEAGLEEVKGQCLSLLPKRGAGEKTGTTESRSGSGSGSGAGPEVISLVGDIASVDDLVRVRQAVQDAWGGLDTLVLSAGISSLKSLMHNAGVQGSNEDASSEGLAHLQEIVRNVSEINYVAAALVAGTFFPMLERTSKLGAVMLISSSGALIPAPTRTIYGSTKAGALMLYQALAIEHPALHFSLICPGTVNTNFRASAPDEDDKPELEEKKLEPEEVAQRAIEAVDSGERLVIMPFRHKLGHILYNFGARRLIENQAAKKYRWTK</sequence>
<protein>
    <submittedName>
        <fullName evidence="7">NADP-binding protein</fullName>
    </submittedName>
</protein>
<evidence type="ECO:0000256" key="5">
    <source>
        <dbReference type="SAM" id="MobiDB-lite"/>
    </source>
</evidence>
<dbReference type="SUPFAM" id="SSF51735">
    <property type="entry name" value="NAD(P)-binding Rossmann-fold domains"/>
    <property type="match status" value="1"/>
</dbReference>
<feature type="transmembrane region" description="Helical" evidence="6">
    <location>
        <begin position="6"/>
        <end position="25"/>
    </location>
</feature>
<dbReference type="AlphaFoldDB" id="M5FWT7"/>
<organism evidence="7 8">
    <name type="scientific">Dacryopinax primogenitus (strain DJM 731)</name>
    <name type="common">Brown rot fungus</name>
    <dbReference type="NCBI Taxonomy" id="1858805"/>
    <lineage>
        <taxon>Eukaryota</taxon>
        <taxon>Fungi</taxon>
        <taxon>Dikarya</taxon>
        <taxon>Basidiomycota</taxon>
        <taxon>Agaricomycotina</taxon>
        <taxon>Dacrymycetes</taxon>
        <taxon>Dacrymycetales</taxon>
        <taxon>Dacrymycetaceae</taxon>
        <taxon>Dacryopinax</taxon>
    </lineage>
</organism>
<dbReference type="Proteomes" id="UP000030653">
    <property type="component" value="Unassembled WGS sequence"/>
</dbReference>
<evidence type="ECO:0000256" key="4">
    <source>
        <dbReference type="ARBA" id="ARBA00037096"/>
    </source>
</evidence>
<comment type="function">
    <text evidence="4">Putative oxidoreductase.</text>
</comment>
<dbReference type="PANTHER" id="PTHR44196">
    <property type="entry name" value="DEHYDROGENASE/REDUCTASE SDR FAMILY MEMBER 7B"/>
    <property type="match status" value="1"/>
</dbReference>
<dbReference type="InterPro" id="IPR036291">
    <property type="entry name" value="NAD(P)-bd_dom_sf"/>
</dbReference>
<dbReference type="PROSITE" id="PS00061">
    <property type="entry name" value="ADH_SHORT"/>
    <property type="match status" value="1"/>
</dbReference>
<keyword evidence="8" id="KW-1185">Reference proteome</keyword>
<dbReference type="OrthoDB" id="37659at2759"/>
<keyword evidence="6" id="KW-0812">Transmembrane</keyword>
<dbReference type="OMA" id="DTLHICA"/>
<name>M5FWT7_DACPD</name>